<feature type="region of interest" description="Disordered" evidence="1">
    <location>
        <begin position="23"/>
        <end position="45"/>
    </location>
</feature>
<evidence type="ECO:0000313" key="2">
    <source>
        <dbReference type="EMBL" id="KAL2490011.1"/>
    </source>
</evidence>
<sequence>MATCCRERAVLVAVYVERPRRRLPSSNYQQQQQQQHFRQANRAVGGRRYNRRAELLDYARDLRTSARSGASSPVHSSSHIRQPRAAQITQAQRKPRRTIVPTCLGNWKLLVPSFLTSMTASKTSKMKKKTKNRNSVSTITKITTVVKRLQMQKKKNFFSKLFAALREHR</sequence>
<dbReference type="AlphaFoldDB" id="A0ABD1RNM9"/>
<dbReference type="Proteomes" id="UP001604277">
    <property type="component" value="Unassembled WGS sequence"/>
</dbReference>
<comment type="caution">
    <text evidence="2">The sequence shown here is derived from an EMBL/GenBank/DDBJ whole genome shotgun (WGS) entry which is preliminary data.</text>
</comment>
<dbReference type="EMBL" id="JBFOLJ010000012">
    <property type="protein sequence ID" value="KAL2490011.1"/>
    <property type="molecule type" value="Genomic_DNA"/>
</dbReference>
<proteinExistence type="predicted"/>
<evidence type="ECO:0000256" key="1">
    <source>
        <dbReference type="SAM" id="MobiDB-lite"/>
    </source>
</evidence>
<reference evidence="3" key="1">
    <citation type="submission" date="2024-07" db="EMBL/GenBank/DDBJ databases">
        <title>Two chromosome-level genome assemblies of Korean endemic species Abeliophyllum distichum and Forsythia ovata (Oleaceae).</title>
        <authorList>
            <person name="Jang H."/>
        </authorList>
    </citation>
    <scope>NUCLEOTIDE SEQUENCE [LARGE SCALE GENOMIC DNA]</scope>
</reference>
<feature type="region of interest" description="Disordered" evidence="1">
    <location>
        <begin position="64"/>
        <end position="94"/>
    </location>
</feature>
<keyword evidence="3" id="KW-1185">Reference proteome</keyword>
<accession>A0ABD1RNM9</accession>
<name>A0ABD1RNM9_9LAMI</name>
<organism evidence="2 3">
    <name type="scientific">Forsythia ovata</name>
    <dbReference type="NCBI Taxonomy" id="205694"/>
    <lineage>
        <taxon>Eukaryota</taxon>
        <taxon>Viridiplantae</taxon>
        <taxon>Streptophyta</taxon>
        <taxon>Embryophyta</taxon>
        <taxon>Tracheophyta</taxon>
        <taxon>Spermatophyta</taxon>
        <taxon>Magnoliopsida</taxon>
        <taxon>eudicotyledons</taxon>
        <taxon>Gunneridae</taxon>
        <taxon>Pentapetalae</taxon>
        <taxon>asterids</taxon>
        <taxon>lamiids</taxon>
        <taxon>Lamiales</taxon>
        <taxon>Oleaceae</taxon>
        <taxon>Forsythieae</taxon>
        <taxon>Forsythia</taxon>
    </lineage>
</organism>
<feature type="compositionally biased region" description="Low complexity" evidence="1">
    <location>
        <begin position="65"/>
        <end position="79"/>
    </location>
</feature>
<evidence type="ECO:0000313" key="3">
    <source>
        <dbReference type="Proteomes" id="UP001604277"/>
    </source>
</evidence>
<gene>
    <name evidence="2" type="ORF">Fot_43303</name>
</gene>
<protein>
    <submittedName>
        <fullName evidence="2">Uncharacterized protein</fullName>
    </submittedName>
</protein>